<name>A0ABW5E3I9_9BACT</name>
<evidence type="ECO:0008006" key="3">
    <source>
        <dbReference type="Google" id="ProtNLM"/>
    </source>
</evidence>
<protein>
    <recommendedName>
        <fullName evidence="3">Integrase</fullName>
    </recommendedName>
</protein>
<accession>A0ABW5E3I9</accession>
<comment type="caution">
    <text evidence="1">The sequence shown here is derived from an EMBL/GenBank/DDBJ whole genome shotgun (WGS) entry which is preliminary data.</text>
</comment>
<evidence type="ECO:0000313" key="1">
    <source>
        <dbReference type="EMBL" id="MFD2275440.1"/>
    </source>
</evidence>
<gene>
    <name evidence="1" type="ORF">ACFSQZ_03070</name>
</gene>
<evidence type="ECO:0000313" key="2">
    <source>
        <dbReference type="Proteomes" id="UP001597297"/>
    </source>
</evidence>
<dbReference type="Proteomes" id="UP001597297">
    <property type="component" value="Unassembled WGS sequence"/>
</dbReference>
<keyword evidence="2" id="KW-1185">Reference proteome</keyword>
<organism evidence="1 2">
    <name type="scientific">Rubritalea spongiae</name>
    <dbReference type="NCBI Taxonomy" id="430797"/>
    <lineage>
        <taxon>Bacteria</taxon>
        <taxon>Pseudomonadati</taxon>
        <taxon>Verrucomicrobiota</taxon>
        <taxon>Verrucomicrobiia</taxon>
        <taxon>Verrucomicrobiales</taxon>
        <taxon>Rubritaleaceae</taxon>
        <taxon>Rubritalea</taxon>
    </lineage>
</organism>
<sequence>MHSISTLTPLERKYRMARSKRVSTRTRTLYRDGDFHTFHVAYLAGIPINNSQGNIYHTTKEQALETARRVRRQLREELNIN</sequence>
<proteinExistence type="predicted"/>
<reference evidence="2" key="1">
    <citation type="journal article" date="2019" name="Int. J. Syst. Evol. Microbiol.">
        <title>The Global Catalogue of Microorganisms (GCM) 10K type strain sequencing project: providing services to taxonomists for standard genome sequencing and annotation.</title>
        <authorList>
            <consortium name="The Broad Institute Genomics Platform"/>
            <consortium name="The Broad Institute Genome Sequencing Center for Infectious Disease"/>
            <person name="Wu L."/>
            <person name="Ma J."/>
        </authorList>
    </citation>
    <scope>NUCLEOTIDE SEQUENCE [LARGE SCALE GENOMIC DNA]</scope>
    <source>
        <strain evidence="2">JCM 16545</strain>
    </source>
</reference>
<dbReference type="RefSeq" id="WP_377092659.1">
    <property type="nucleotide sequence ID" value="NZ_JBHSJM010000001.1"/>
</dbReference>
<dbReference type="EMBL" id="JBHUJC010000010">
    <property type="protein sequence ID" value="MFD2275440.1"/>
    <property type="molecule type" value="Genomic_DNA"/>
</dbReference>